<dbReference type="GO" id="GO:0016020">
    <property type="term" value="C:membrane"/>
    <property type="evidence" value="ECO:0007669"/>
    <property type="project" value="InterPro"/>
</dbReference>
<sequence>MGGIIALGRQDGVVDAVVFAFLGLAAAVAVLARRARPGAAVVLLGLVCAAHAVVFTTLSIMALGACLVAVETAASRVARPWAWVLLAAGYVGGPLAVLAVDAAAATGPLPLEVVAQAVVLSWLFMTVALLGGLLRRRSRERREQAAERLAMLRAQQEMETRLAVAEERGRIAREVHDVVGHSLAVIAMQAEGARAVLARDPERADAALAVIGGTSRAAVDEVRALVDVLRTDDAGSRAPRAAEPRATGPAAPLTTQPAAPRATEPTGPLQGTVPGALVSGLLDLVGALRSGGARVALALELAEDADASAQVGECLVAVAREATTNALHHAAGAALHLRLTVNRDGACLEVSNSAGGVDGRPSAHREGSGLAGLRARVGALGGSLDAGPAVDGGWRVLACVPAPAAPGEDPA</sequence>
<protein>
    <recommendedName>
        <fullName evidence="2">histidine kinase</fullName>
        <ecNumber evidence="2">2.7.13.3</ecNumber>
    </recommendedName>
</protein>
<keyword evidence="10" id="KW-0812">Transmembrane</keyword>
<dbReference type="GO" id="GO:0005524">
    <property type="term" value="F:ATP binding"/>
    <property type="evidence" value="ECO:0007669"/>
    <property type="project" value="UniProtKB-KW"/>
</dbReference>
<keyword evidence="10" id="KW-0472">Membrane</keyword>
<feature type="compositionally biased region" description="Low complexity" evidence="9">
    <location>
        <begin position="246"/>
        <end position="263"/>
    </location>
</feature>
<organism evidence="12 13">
    <name type="scientific">Actinomyces radicidentis</name>
    <dbReference type="NCBI Taxonomy" id="111015"/>
    <lineage>
        <taxon>Bacteria</taxon>
        <taxon>Bacillati</taxon>
        <taxon>Actinomycetota</taxon>
        <taxon>Actinomycetes</taxon>
        <taxon>Actinomycetales</taxon>
        <taxon>Actinomycetaceae</taxon>
        <taxon>Actinomyces</taxon>
    </lineage>
</organism>
<dbReference type="PANTHER" id="PTHR24421">
    <property type="entry name" value="NITRATE/NITRITE SENSOR PROTEIN NARX-RELATED"/>
    <property type="match status" value="1"/>
</dbReference>
<feature type="transmembrane region" description="Helical" evidence="10">
    <location>
        <begin position="113"/>
        <end position="134"/>
    </location>
</feature>
<dbReference type="KEGG" id="ard:AXF14_09820"/>
<evidence type="ECO:0000256" key="8">
    <source>
        <dbReference type="ARBA" id="ARBA00023012"/>
    </source>
</evidence>
<dbReference type="Gene3D" id="3.30.565.10">
    <property type="entry name" value="Histidine kinase-like ATPase, C-terminal domain"/>
    <property type="match status" value="1"/>
</dbReference>
<evidence type="ECO:0000256" key="4">
    <source>
        <dbReference type="ARBA" id="ARBA00022679"/>
    </source>
</evidence>
<dbReference type="Pfam" id="PF07730">
    <property type="entry name" value="HisKA_3"/>
    <property type="match status" value="1"/>
</dbReference>
<dbReference type="PANTHER" id="PTHR24421:SF10">
    <property type="entry name" value="NITRATE_NITRITE SENSOR PROTEIN NARQ"/>
    <property type="match status" value="1"/>
</dbReference>
<reference evidence="13" key="1">
    <citation type="submission" date="2016-02" db="EMBL/GenBank/DDBJ databases">
        <authorList>
            <person name="Holder M.E."/>
            <person name="Ajami N.J."/>
            <person name="Petrosino J.F."/>
        </authorList>
    </citation>
    <scope>NUCLEOTIDE SEQUENCE [LARGE SCALE GENOMIC DNA]</scope>
    <source>
        <strain evidence="13">CCUG 36733</strain>
    </source>
</reference>
<evidence type="ECO:0000256" key="7">
    <source>
        <dbReference type="ARBA" id="ARBA00022840"/>
    </source>
</evidence>
<name>A0A0X8JFS4_ACTRD</name>
<feature type="compositionally biased region" description="Basic and acidic residues" evidence="9">
    <location>
        <begin position="233"/>
        <end position="243"/>
    </location>
</feature>
<evidence type="ECO:0000259" key="11">
    <source>
        <dbReference type="Pfam" id="PF07730"/>
    </source>
</evidence>
<evidence type="ECO:0000256" key="5">
    <source>
        <dbReference type="ARBA" id="ARBA00022741"/>
    </source>
</evidence>
<feature type="transmembrane region" description="Helical" evidence="10">
    <location>
        <begin position="12"/>
        <end position="32"/>
    </location>
</feature>
<feature type="domain" description="Signal transduction histidine kinase subgroup 3 dimerisation and phosphoacceptor" evidence="11">
    <location>
        <begin position="167"/>
        <end position="233"/>
    </location>
</feature>
<dbReference type="GO" id="GO:0046983">
    <property type="term" value="F:protein dimerization activity"/>
    <property type="evidence" value="ECO:0007669"/>
    <property type="project" value="InterPro"/>
</dbReference>
<keyword evidence="7" id="KW-0067">ATP-binding</keyword>
<dbReference type="EC" id="2.7.13.3" evidence="2"/>
<dbReference type="Gene3D" id="1.20.5.1930">
    <property type="match status" value="1"/>
</dbReference>
<evidence type="ECO:0000256" key="2">
    <source>
        <dbReference type="ARBA" id="ARBA00012438"/>
    </source>
</evidence>
<keyword evidence="10" id="KW-1133">Transmembrane helix</keyword>
<evidence type="ECO:0000256" key="10">
    <source>
        <dbReference type="SAM" id="Phobius"/>
    </source>
</evidence>
<comment type="catalytic activity">
    <reaction evidence="1">
        <text>ATP + protein L-histidine = ADP + protein N-phospho-L-histidine.</text>
        <dbReference type="EC" id="2.7.13.3"/>
    </reaction>
</comment>
<keyword evidence="3" id="KW-0597">Phosphoprotein</keyword>
<dbReference type="Proteomes" id="UP000065220">
    <property type="component" value="Chromosome"/>
</dbReference>
<dbReference type="EMBL" id="CP014228">
    <property type="protein sequence ID" value="AMD87824.1"/>
    <property type="molecule type" value="Genomic_DNA"/>
</dbReference>
<feature type="region of interest" description="Disordered" evidence="9">
    <location>
        <begin position="233"/>
        <end position="270"/>
    </location>
</feature>
<accession>A0A0X8JFS4</accession>
<keyword evidence="6" id="KW-0418">Kinase</keyword>
<proteinExistence type="predicted"/>
<feature type="transmembrane region" description="Helical" evidence="10">
    <location>
        <begin position="82"/>
        <end position="107"/>
    </location>
</feature>
<keyword evidence="5" id="KW-0547">Nucleotide-binding</keyword>
<dbReference type="AlphaFoldDB" id="A0A0X8JFS4"/>
<evidence type="ECO:0000313" key="13">
    <source>
        <dbReference type="Proteomes" id="UP000065220"/>
    </source>
</evidence>
<dbReference type="GO" id="GO:0000155">
    <property type="term" value="F:phosphorelay sensor kinase activity"/>
    <property type="evidence" value="ECO:0007669"/>
    <property type="project" value="InterPro"/>
</dbReference>
<evidence type="ECO:0000256" key="1">
    <source>
        <dbReference type="ARBA" id="ARBA00000085"/>
    </source>
</evidence>
<feature type="transmembrane region" description="Helical" evidence="10">
    <location>
        <begin position="38"/>
        <end position="70"/>
    </location>
</feature>
<dbReference type="InterPro" id="IPR036890">
    <property type="entry name" value="HATPase_C_sf"/>
</dbReference>
<dbReference type="STRING" id="111015.AXF14_09820"/>
<keyword evidence="4" id="KW-0808">Transferase</keyword>
<keyword evidence="8" id="KW-0902">Two-component regulatory system</keyword>
<evidence type="ECO:0000256" key="9">
    <source>
        <dbReference type="SAM" id="MobiDB-lite"/>
    </source>
</evidence>
<dbReference type="InterPro" id="IPR011712">
    <property type="entry name" value="Sig_transdc_His_kin_sub3_dim/P"/>
</dbReference>
<dbReference type="InterPro" id="IPR050482">
    <property type="entry name" value="Sensor_HK_TwoCompSys"/>
</dbReference>
<keyword evidence="13" id="KW-1185">Reference proteome</keyword>
<gene>
    <name evidence="12" type="ORF">AXF14_09820</name>
</gene>
<evidence type="ECO:0000313" key="12">
    <source>
        <dbReference type="EMBL" id="AMD87824.1"/>
    </source>
</evidence>
<dbReference type="SUPFAM" id="SSF55874">
    <property type="entry name" value="ATPase domain of HSP90 chaperone/DNA topoisomerase II/histidine kinase"/>
    <property type="match status" value="1"/>
</dbReference>
<evidence type="ECO:0000256" key="6">
    <source>
        <dbReference type="ARBA" id="ARBA00022777"/>
    </source>
</evidence>
<evidence type="ECO:0000256" key="3">
    <source>
        <dbReference type="ARBA" id="ARBA00022553"/>
    </source>
</evidence>